<dbReference type="Pfam" id="PF07536">
    <property type="entry name" value="HWE_HK"/>
    <property type="match status" value="1"/>
</dbReference>
<evidence type="ECO:0000256" key="2">
    <source>
        <dbReference type="ARBA" id="ARBA00004651"/>
    </source>
</evidence>
<dbReference type="PANTHER" id="PTHR41523:SF7">
    <property type="entry name" value="HISTIDINE KINASE"/>
    <property type="match status" value="1"/>
</dbReference>
<dbReference type="SUPFAM" id="SSF103190">
    <property type="entry name" value="Sensory domain-like"/>
    <property type="match status" value="1"/>
</dbReference>
<evidence type="ECO:0000259" key="13">
    <source>
        <dbReference type="PROSITE" id="PS50885"/>
    </source>
</evidence>
<evidence type="ECO:0000256" key="3">
    <source>
        <dbReference type="ARBA" id="ARBA00012438"/>
    </source>
</evidence>
<dbReference type="SMART" id="SM00911">
    <property type="entry name" value="HWE_HK"/>
    <property type="match status" value="1"/>
</dbReference>
<evidence type="ECO:0000256" key="1">
    <source>
        <dbReference type="ARBA" id="ARBA00000085"/>
    </source>
</evidence>
<evidence type="ECO:0000256" key="10">
    <source>
        <dbReference type="ARBA" id="ARBA00022840"/>
    </source>
</evidence>
<reference evidence="14 15" key="1">
    <citation type="submission" date="2019-10" db="EMBL/GenBank/DDBJ databases">
        <title>Isolation, Identification of Microvirga thermotolerans HR1, a novel thermophilic bacterium and Comparative Genomics of the genus Microvirga.</title>
        <authorList>
            <person name="Li J."/>
            <person name="Zhang W."/>
            <person name="Lin M."/>
            <person name="Wang J."/>
        </authorList>
    </citation>
    <scope>NUCLEOTIDE SEQUENCE [LARGE SCALE GENOMIC DNA]</scope>
    <source>
        <strain evidence="14 15">HR1</strain>
    </source>
</reference>
<dbReference type="Proteomes" id="UP000325614">
    <property type="component" value="Chromosome"/>
</dbReference>
<dbReference type="CDD" id="cd12914">
    <property type="entry name" value="PDC1_DGC_like"/>
    <property type="match status" value="1"/>
</dbReference>
<dbReference type="PANTHER" id="PTHR41523">
    <property type="entry name" value="TWO-COMPONENT SYSTEM SENSOR PROTEIN"/>
    <property type="match status" value="1"/>
</dbReference>
<organism evidence="14 15">
    <name type="scientific">Microvirga thermotolerans</name>
    <dbReference type="NCBI Taxonomy" id="2651334"/>
    <lineage>
        <taxon>Bacteria</taxon>
        <taxon>Pseudomonadati</taxon>
        <taxon>Pseudomonadota</taxon>
        <taxon>Alphaproteobacteria</taxon>
        <taxon>Hyphomicrobiales</taxon>
        <taxon>Methylobacteriaceae</taxon>
        <taxon>Microvirga</taxon>
    </lineage>
</organism>
<dbReference type="Gene3D" id="3.30.565.10">
    <property type="entry name" value="Histidine kinase-like ATPase, C-terminal domain"/>
    <property type="match status" value="1"/>
</dbReference>
<evidence type="ECO:0000313" key="15">
    <source>
        <dbReference type="Proteomes" id="UP000325614"/>
    </source>
</evidence>
<evidence type="ECO:0000256" key="9">
    <source>
        <dbReference type="ARBA" id="ARBA00022777"/>
    </source>
</evidence>
<evidence type="ECO:0000256" key="12">
    <source>
        <dbReference type="ARBA" id="ARBA00023136"/>
    </source>
</evidence>
<evidence type="ECO:0000256" key="7">
    <source>
        <dbReference type="ARBA" id="ARBA00022692"/>
    </source>
</evidence>
<evidence type="ECO:0000256" key="6">
    <source>
        <dbReference type="ARBA" id="ARBA00022679"/>
    </source>
</evidence>
<dbReference type="Gene3D" id="3.30.450.20">
    <property type="entry name" value="PAS domain"/>
    <property type="match status" value="2"/>
</dbReference>
<evidence type="ECO:0000256" key="11">
    <source>
        <dbReference type="ARBA" id="ARBA00022989"/>
    </source>
</evidence>
<dbReference type="GO" id="GO:0005886">
    <property type="term" value="C:plasma membrane"/>
    <property type="evidence" value="ECO:0007669"/>
    <property type="project" value="UniProtKB-SubCell"/>
</dbReference>
<accession>A0A5P9JVU2</accession>
<evidence type="ECO:0000256" key="5">
    <source>
        <dbReference type="ARBA" id="ARBA00022553"/>
    </source>
</evidence>
<proteinExistence type="predicted"/>
<dbReference type="Gene3D" id="6.10.340.10">
    <property type="match status" value="1"/>
</dbReference>
<dbReference type="GO" id="GO:0007165">
    <property type="term" value="P:signal transduction"/>
    <property type="evidence" value="ECO:0007669"/>
    <property type="project" value="InterPro"/>
</dbReference>
<dbReference type="GO" id="GO:0005524">
    <property type="term" value="F:ATP binding"/>
    <property type="evidence" value="ECO:0007669"/>
    <property type="project" value="UniProtKB-KW"/>
</dbReference>
<dbReference type="PROSITE" id="PS50885">
    <property type="entry name" value="HAMP"/>
    <property type="match status" value="1"/>
</dbReference>
<dbReference type="GO" id="GO:0004673">
    <property type="term" value="F:protein histidine kinase activity"/>
    <property type="evidence" value="ECO:0007669"/>
    <property type="project" value="UniProtKB-EC"/>
</dbReference>
<keyword evidence="12" id="KW-0472">Membrane</keyword>
<keyword evidence="15" id="KW-1185">Reference proteome</keyword>
<keyword evidence="7" id="KW-0812">Transmembrane</keyword>
<keyword evidence="6" id="KW-0808">Transferase</keyword>
<keyword evidence="5" id="KW-0597">Phosphoprotein</keyword>
<dbReference type="EMBL" id="CP045423">
    <property type="protein sequence ID" value="QFU15776.1"/>
    <property type="molecule type" value="Genomic_DNA"/>
</dbReference>
<comment type="subcellular location">
    <subcellularLocation>
        <location evidence="2">Cell membrane</location>
        <topology evidence="2">Multi-pass membrane protein</topology>
    </subcellularLocation>
</comment>
<dbReference type="KEGG" id="mico:GDR74_05820"/>
<dbReference type="CDD" id="cd12915">
    <property type="entry name" value="PDC2_DGC_like"/>
    <property type="match status" value="1"/>
</dbReference>
<comment type="catalytic activity">
    <reaction evidence="1">
        <text>ATP + protein L-histidine = ADP + protein N-phospho-L-histidine.</text>
        <dbReference type="EC" id="2.7.13.3"/>
    </reaction>
</comment>
<dbReference type="EC" id="2.7.13.3" evidence="3"/>
<feature type="domain" description="HAMP" evidence="13">
    <location>
        <begin position="319"/>
        <end position="372"/>
    </location>
</feature>
<dbReference type="InterPro" id="IPR036890">
    <property type="entry name" value="HATPase_C_sf"/>
</dbReference>
<evidence type="ECO:0000256" key="4">
    <source>
        <dbReference type="ARBA" id="ARBA00022475"/>
    </source>
</evidence>
<sequence>MRAMHGFPSRRRLRVAKSVTKLSLRVRLFILTAVALLPALGILLYNEVSLHRSREAEVHALALRFGQLAALEMQGILEGARGLLIAVASAHGVKSFDVDACTAYLADVQVQTPQLTPITVIDAEGLIRCRSDSMGQGQSLDDRDYFQEAFARGTFVVGRYRVGQVSGKGVLPLAMPIRDGEGRIVGVVAAGLNLDWLGQRLRQRDLAHGNALTIADRDGTIIAREPFPERFIGTRIPEPFLSLVKGDAPGTQEVMSQDGTRRIIGYIPVKVMPEGLYISAGIARDEAFHAIDRATRRGATLALVGACAAFLAAWLIGRSFVRDPVERLVNTIEAWRRGDLSARTGMSAQAGELETVGADIDALLDELALRQAARDRAEERQRLLLNELNHRVKNTLATVQYMVAQSLGSAATPAQARESLEGRLIALSRAHDLLTREQWEGAELGTIVAQAIEPFRGGNGGRWHVEGTEVRVSPQVALALAMAFQELATNAVKYGALSNETGEVRIAWSVAKGAGGEERISLRWEETGGPPVRPPARRGFGSRLLERALASDLGGAMKLEFAVGGVVCTMETLAA</sequence>
<keyword evidence="9 14" id="KW-0418">Kinase</keyword>
<evidence type="ECO:0000313" key="14">
    <source>
        <dbReference type="EMBL" id="QFU15776.1"/>
    </source>
</evidence>
<keyword evidence="10" id="KW-0067">ATP-binding</keyword>
<evidence type="ECO:0000256" key="8">
    <source>
        <dbReference type="ARBA" id="ARBA00022741"/>
    </source>
</evidence>
<keyword evidence="4" id="KW-1003">Cell membrane</keyword>
<name>A0A5P9JVU2_9HYPH</name>
<dbReference type="InterPro" id="IPR033479">
    <property type="entry name" value="dCache_1"/>
</dbReference>
<dbReference type="InterPro" id="IPR029151">
    <property type="entry name" value="Sensor-like_sf"/>
</dbReference>
<keyword evidence="8" id="KW-0547">Nucleotide-binding</keyword>
<gene>
    <name evidence="14" type="ORF">GDR74_05820</name>
</gene>
<protein>
    <recommendedName>
        <fullName evidence="3">histidine kinase</fullName>
        <ecNumber evidence="3">2.7.13.3</ecNumber>
    </recommendedName>
</protein>
<dbReference type="InterPro" id="IPR003660">
    <property type="entry name" value="HAMP_dom"/>
</dbReference>
<keyword evidence="11" id="KW-1133">Transmembrane helix</keyword>
<dbReference type="Pfam" id="PF02743">
    <property type="entry name" value="dCache_1"/>
    <property type="match status" value="1"/>
</dbReference>
<dbReference type="InterPro" id="IPR011102">
    <property type="entry name" value="Sig_transdc_His_kinase_HWE"/>
</dbReference>
<dbReference type="AlphaFoldDB" id="A0A5P9JVU2"/>